<evidence type="ECO:0000313" key="2">
    <source>
        <dbReference type="EMBL" id="MDC0742427.1"/>
    </source>
</evidence>
<feature type="compositionally biased region" description="Low complexity" evidence="1">
    <location>
        <begin position="23"/>
        <end position="32"/>
    </location>
</feature>
<evidence type="ECO:0000256" key="1">
    <source>
        <dbReference type="SAM" id="MobiDB-lite"/>
    </source>
</evidence>
<sequence length="288" mass="32076">MDPKPARSTVLLAPSRGGGAALSFPPSGSRPGRFPPVDEHVVMPETTRDEMIRGRKVVAQPALEPHADLQTSLDFLILPHVRPGYRPSTELLTRVSEGSNFATDLSIRREGQDPATGRRFLEEISFEIVNEQSVRDVVEKAEDLAERGVRRVFAIFVKRREVCEWSTEKHAFVPLLLDGMLEDPCFVRPIAVRALLDAQNAELEVVRALERKGNTELAKLKEHARDEGRDEGREEGRREALRTLLQARFGEISADADARIAGASRATLDAWILRLLSATTLDEVFAEP</sequence>
<accession>A0ABT5EKP8</accession>
<comment type="caution">
    <text evidence="2">The sequence shown here is derived from an EMBL/GenBank/DDBJ whole genome shotgun (WGS) entry which is preliminary data.</text>
</comment>
<dbReference type="InterPro" id="IPR012296">
    <property type="entry name" value="Nuclease_put_TT1808"/>
</dbReference>
<gene>
    <name evidence="2" type="ORF">POL67_13825</name>
</gene>
<proteinExistence type="predicted"/>
<dbReference type="Gene3D" id="3.90.1570.10">
    <property type="entry name" value="tt1808, chain A"/>
    <property type="match status" value="1"/>
</dbReference>
<dbReference type="Proteomes" id="UP001221411">
    <property type="component" value="Unassembled WGS sequence"/>
</dbReference>
<protein>
    <recommendedName>
        <fullName evidence="4">DUF4351 domain-containing protein</fullName>
    </recommendedName>
</protein>
<name>A0ABT5EKP8_9BACT</name>
<organism evidence="2 3">
    <name type="scientific">Polyangium mundeleinium</name>
    <dbReference type="NCBI Taxonomy" id="2995306"/>
    <lineage>
        <taxon>Bacteria</taxon>
        <taxon>Pseudomonadati</taxon>
        <taxon>Myxococcota</taxon>
        <taxon>Polyangia</taxon>
        <taxon>Polyangiales</taxon>
        <taxon>Polyangiaceae</taxon>
        <taxon>Polyangium</taxon>
    </lineage>
</organism>
<evidence type="ECO:0000313" key="3">
    <source>
        <dbReference type="Proteomes" id="UP001221411"/>
    </source>
</evidence>
<feature type="region of interest" description="Disordered" evidence="1">
    <location>
        <begin position="1"/>
        <end position="36"/>
    </location>
</feature>
<dbReference type="EMBL" id="JAQNDO010000001">
    <property type="protein sequence ID" value="MDC0742427.1"/>
    <property type="molecule type" value="Genomic_DNA"/>
</dbReference>
<keyword evidence="3" id="KW-1185">Reference proteome</keyword>
<evidence type="ECO:0008006" key="4">
    <source>
        <dbReference type="Google" id="ProtNLM"/>
    </source>
</evidence>
<dbReference type="RefSeq" id="WP_271917780.1">
    <property type="nucleotide sequence ID" value="NZ_JAQNDO010000001.1"/>
</dbReference>
<reference evidence="2 3" key="1">
    <citation type="submission" date="2022-11" db="EMBL/GenBank/DDBJ databases">
        <title>Minimal conservation of predation-associated metabolite biosynthetic gene clusters underscores biosynthetic potential of Myxococcota including descriptions for ten novel species: Archangium lansinium sp. nov., Myxococcus landrumus sp. nov., Nannocystis bai.</title>
        <authorList>
            <person name="Ahearne A."/>
            <person name="Stevens C."/>
            <person name="Dowd S."/>
        </authorList>
    </citation>
    <scope>NUCLEOTIDE SEQUENCE [LARGE SCALE GENOMIC DNA]</scope>
    <source>
        <strain evidence="2 3">RJM3</strain>
    </source>
</reference>